<keyword evidence="1" id="KW-1133">Transmembrane helix</keyword>
<feature type="transmembrane region" description="Helical" evidence="1">
    <location>
        <begin position="153"/>
        <end position="172"/>
    </location>
</feature>
<feature type="transmembrane region" description="Helical" evidence="1">
    <location>
        <begin position="78"/>
        <end position="100"/>
    </location>
</feature>
<feature type="transmembrane region" description="Helical" evidence="1">
    <location>
        <begin position="43"/>
        <end position="66"/>
    </location>
</feature>
<organism evidence="2 3">
    <name type="scientific">Caerostris darwini</name>
    <dbReference type="NCBI Taxonomy" id="1538125"/>
    <lineage>
        <taxon>Eukaryota</taxon>
        <taxon>Metazoa</taxon>
        <taxon>Ecdysozoa</taxon>
        <taxon>Arthropoda</taxon>
        <taxon>Chelicerata</taxon>
        <taxon>Arachnida</taxon>
        <taxon>Araneae</taxon>
        <taxon>Araneomorphae</taxon>
        <taxon>Entelegynae</taxon>
        <taxon>Araneoidea</taxon>
        <taxon>Araneidae</taxon>
        <taxon>Caerostris</taxon>
    </lineage>
</organism>
<keyword evidence="1" id="KW-0472">Membrane</keyword>
<dbReference type="Proteomes" id="UP001054837">
    <property type="component" value="Unassembled WGS sequence"/>
</dbReference>
<dbReference type="EMBL" id="BPLQ01006893">
    <property type="protein sequence ID" value="GIY26059.1"/>
    <property type="molecule type" value="Genomic_DNA"/>
</dbReference>
<evidence type="ECO:0000313" key="3">
    <source>
        <dbReference type="Proteomes" id="UP001054837"/>
    </source>
</evidence>
<evidence type="ECO:0000313" key="2">
    <source>
        <dbReference type="EMBL" id="GIY26059.1"/>
    </source>
</evidence>
<keyword evidence="1" id="KW-0812">Transmembrane</keyword>
<sequence>MIKLLTEEVTQCSVEEFGVSKRIAFMKRKSRIDDILDRIQDIFLFPLFTIVVSNVLNGFCMLNSYLDKNIWMSDGISLIIESALYTINSLGCLVAVFWIAGDIPVKEHKFKNTLQKKINMRLLFAENSENFKSEKLLLHKQDFVFTGWDILSYRRSSIFTLFGALMTYSVLISKE</sequence>
<keyword evidence="3" id="KW-1185">Reference proteome</keyword>
<dbReference type="AlphaFoldDB" id="A0AAV4RWQ6"/>
<accession>A0AAV4RWQ6</accession>
<gene>
    <name evidence="2" type="primary">AVEN_86550_1</name>
    <name evidence="2" type="ORF">CDAR_195481</name>
</gene>
<comment type="caution">
    <text evidence="2">The sequence shown here is derived from an EMBL/GenBank/DDBJ whole genome shotgun (WGS) entry which is preliminary data.</text>
</comment>
<name>A0AAV4RWQ6_9ARAC</name>
<reference evidence="2 3" key="1">
    <citation type="submission" date="2021-06" db="EMBL/GenBank/DDBJ databases">
        <title>Caerostris darwini draft genome.</title>
        <authorList>
            <person name="Kono N."/>
            <person name="Arakawa K."/>
        </authorList>
    </citation>
    <scope>NUCLEOTIDE SEQUENCE [LARGE SCALE GENOMIC DNA]</scope>
</reference>
<evidence type="ECO:0000256" key="1">
    <source>
        <dbReference type="SAM" id="Phobius"/>
    </source>
</evidence>
<proteinExistence type="predicted"/>
<protein>
    <submittedName>
        <fullName evidence="2">Uncharacterized protein</fullName>
    </submittedName>
</protein>